<sequence>MSRPFPDYLRQCQQRIDDALPRLIGKAASEYAEHAAPHLERLFESIHYSTLNGGKRVRPVLVYAAARAVNPGFANDEALDHVAAAVECIHAYSLVHDDLPAMDDDDLRRGKPTCHIAFDEATAILAGDGLQSLAFELLASVPDLADNRRLALIRTLAAASGPRGMVGGQAIDLGAVNQSPTLETLEAMHQLKTGALLRAAVRLGAQYAGANNDQLRRLDDYGRAIGLAFQVQDDILDIEGSTEKLGKTQGADIARNKPTYPALLGLEGAKQRAQALFEEAMAAIANFDDQAQRLRELAEFIVQREH</sequence>
<evidence type="ECO:0000313" key="9">
    <source>
        <dbReference type="Proteomes" id="UP000537130"/>
    </source>
</evidence>
<reference evidence="8 9" key="1">
    <citation type="submission" date="2020-08" db="EMBL/GenBank/DDBJ databases">
        <title>Genomic Encyclopedia of Type Strains, Phase III (KMG-III): the genomes of soil and plant-associated and newly described type strains.</title>
        <authorList>
            <person name="Whitman W."/>
        </authorList>
    </citation>
    <scope>NUCLEOTIDE SEQUENCE [LARGE SCALE GENOMIC DNA]</scope>
    <source>
        <strain evidence="8 9">CECT 8654</strain>
    </source>
</reference>
<dbReference type="GO" id="GO:0046872">
    <property type="term" value="F:metal ion binding"/>
    <property type="evidence" value="ECO:0007669"/>
    <property type="project" value="UniProtKB-KW"/>
</dbReference>
<comment type="caution">
    <text evidence="8">The sequence shown here is derived from an EMBL/GenBank/DDBJ whole genome shotgun (WGS) entry which is preliminary data.</text>
</comment>
<evidence type="ECO:0000256" key="1">
    <source>
        <dbReference type="ARBA" id="ARBA00001946"/>
    </source>
</evidence>
<dbReference type="Gene3D" id="1.10.600.10">
    <property type="entry name" value="Farnesyl Diphosphate Synthase"/>
    <property type="match status" value="1"/>
</dbReference>
<keyword evidence="5" id="KW-0460">Magnesium</keyword>
<dbReference type="PROSITE" id="PS00444">
    <property type="entry name" value="POLYPRENYL_SYNTHASE_2"/>
    <property type="match status" value="1"/>
</dbReference>
<dbReference type="NCBIfam" id="NF045485">
    <property type="entry name" value="FPPsyn"/>
    <property type="match status" value="1"/>
</dbReference>
<dbReference type="InterPro" id="IPR000092">
    <property type="entry name" value="Polyprenyl_synt"/>
</dbReference>
<dbReference type="CDD" id="cd00685">
    <property type="entry name" value="Trans_IPPS_HT"/>
    <property type="match status" value="1"/>
</dbReference>
<dbReference type="RefSeq" id="WP_183411113.1">
    <property type="nucleotide sequence ID" value="NZ_JACHWY010000003.1"/>
</dbReference>
<dbReference type="GO" id="GO:0004659">
    <property type="term" value="F:prenyltransferase activity"/>
    <property type="evidence" value="ECO:0007669"/>
    <property type="project" value="InterPro"/>
</dbReference>
<evidence type="ECO:0000256" key="7">
    <source>
        <dbReference type="RuleBase" id="RU004466"/>
    </source>
</evidence>
<dbReference type="InterPro" id="IPR008949">
    <property type="entry name" value="Isoprenoid_synthase_dom_sf"/>
</dbReference>
<comment type="similarity">
    <text evidence="2 7">Belongs to the FPP/GGPP synthase family.</text>
</comment>
<keyword evidence="6" id="KW-0414">Isoprene biosynthesis</keyword>
<keyword evidence="9" id="KW-1185">Reference proteome</keyword>
<dbReference type="InterPro" id="IPR033749">
    <property type="entry name" value="Polyprenyl_synt_CS"/>
</dbReference>
<keyword evidence="4" id="KW-0479">Metal-binding</keyword>
<dbReference type="SFLD" id="SFLDS00005">
    <property type="entry name" value="Isoprenoid_Synthase_Type_I"/>
    <property type="match status" value="1"/>
</dbReference>
<dbReference type="PANTHER" id="PTHR43281:SF1">
    <property type="entry name" value="FARNESYL DIPHOSPHATE SYNTHASE"/>
    <property type="match status" value="1"/>
</dbReference>
<name>A0A7W4W6G1_9GAMM</name>
<comment type="cofactor">
    <cofactor evidence="1">
        <name>Mg(2+)</name>
        <dbReference type="ChEBI" id="CHEBI:18420"/>
    </cofactor>
</comment>
<proteinExistence type="inferred from homology"/>
<dbReference type="NCBIfam" id="NF007877">
    <property type="entry name" value="PRK10581.1"/>
    <property type="match status" value="1"/>
</dbReference>
<evidence type="ECO:0000256" key="3">
    <source>
        <dbReference type="ARBA" id="ARBA00022679"/>
    </source>
</evidence>
<dbReference type="EMBL" id="JACHWY010000003">
    <property type="protein sequence ID" value="MBB3048322.1"/>
    <property type="molecule type" value="Genomic_DNA"/>
</dbReference>
<evidence type="ECO:0000256" key="6">
    <source>
        <dbReference type="ARBA" id="ARBA00023229"/>
    </source>
</evidence>
<dbReference type="AlphaFoldDB" id="A0A7W4W6G1"/>
<protein>
    <submittedName>
        <fullName evidence="8">Geranylgeranyl pyrophosphate synthase</fullName>
    </submittedName>
</protein>
<evidence type="ECO:0000256" key="4">
    <source>
        <dbReference type="ARBA" id="ARBA00022723"/>
    </source>
</evidence>
<dbReference type="PANTHER" id="PTHR43281">
    <property type="entry name" value="FARNESYL DIPHOSPHATE SYNTHASE"/>
    <property type="match status" value="1"/>
</dbReference>
<accession>A0A7W4W6G1</accession>
<evidence type="ECO:0000313" key="8">
    <source>
        <dbReference type="EMBL" id="MBB3048322.1"/>
    </source>
</evidence>
<dbReference type="FunFam" id="1.10.600.10:FF:000001">
    <property type="entry name" value="Geranylgeranyl diphosphate synthase"/>
    <property type="match status" value="1"/>
</dbReference>
<dbReference type="GO" id="GO:0005737">
    <property type="term" value="C:cytoplasm"/>
    <property type="evidence" value="ECO:0007669"/>
    <property type="project" value="UniProtKB-ARBA"/>
</dbReference>
<dbReference type="GO" id="GO:0008654">
    <property type="term" value="P:phospholipid biosynthetic process"/>
    <property type="evidence" value="ECO:0007669"/>
    <property type="project" value="UniProtKB-ARBA"/>
</dbReference>
<dbReference type="SUPFAM" id="SSF48576">
    <property type="entry name" value="Terpenoid synthases"/>
    <property type="match status" value="1"/>
</dbReference>
<keyword evidence="3 7" id="KW-0808">Transferase</keyword>
<evidence type="ECO:0000256" key="2">
    <source>
        <dbReference type="ARBA" id="ARBA00006706"/>
    </source>
</evidence>
<evidence type="ECO:0000256" key="5">
    <source>
        <dbReference type="ARBA" id="ARBA00022842"/>
    </source>
</evidence>
<dbReference type="InterPro" id="IPR053378">
    <property type="entry name" value="Prenyl_diphosphate_synthase"/>
</dbReference>
<dbReference type="SFLD" id="SFLDG01017">
    <property type="entry name" value="Polyprenyl_Transferase_Like"/>
    <property type="match status" value="1"/>
</dbReference>
<organism evidence="8 9">
    <name type="scientific">Litorivivens lipolytica</name>
    <dbReference type="NCBI Taxonomy" id="1524264"/>
    <lineage>
        <taxon>Bacteria</taxon>
        <taxon>Pseudomonadati</taxon>
        <taxon>Pseudomonadota</taxon>
        <taxon>Gammaproteobacteria</taxon>
        <taxon>Litorivivens</taxon>
    </lineage>
</organism>
<dbReference type="Proteomes" id="UP000537130">
    <property type="component" value="Unassembled WGS sequence"/>
</dbReference>
<dbReference type="GO" id="GO:0016114">
    <property type="term" value="P:terpenoid biosynthetic process"/>
    <property type="evidence" value="ECO:0007669"/>
    <property type="project" value="UniProtKB-ARBA"/>
</dbReference>
<gene>
    <name evidence="8" type="ORF">FHR99_002596</name>
</gene>
<dbReference type="Pfam" id="PF00348">
    <property type="entry name" value="polyprenyl_synt"/>
    <property type="match status" value="1"/>
</dbReference>
<dbReference type="PROSITE" id="PS00723">
    <property type="entry name" value="POLYPRENYL_SYNTHASE_1"/>
    <property type="match status" value="1"/>
</dbReference>